<name>A7GLT4_BACCN</name>
<comment type="subcellular location">
    <subcellularLocation>
        <location evidence="1">Cell membrane</location>
        <topology evidence="1">Multi-pass membrane protein</topology>
    </subcellularLocation>
</comment>
<evidence type="ECO:0000313" key="7">
    <source>
        <dbReference type="EMBL" id="ABS21092.1"/>
    </source>
</evidence>
<proteinExistence type="predicted"/>
<evidence type="ECO:0000256" key="3">
    <source>
        <dbReference type="ARBA" id="ARBA00022692"/>
    </source>
</evidence>
<dbReference type="HOGENOM" id="CLU_063199_1_1_9"/>
<evidence type="ECO:0000256" key="2">
    <source>
        <dbReference type="ARBA" id="ARBA00022475"/>
    </source>
</evidence>
<evidence type="ECO:0000256" key="5">
    <source>
        <dbReference type="ARBA" id="ARBA00023136"/>
    </source>
</evidence>
<evidence type="ECO:0008006" key="9">
    <source>
        <dbReference type="Google" id="ProtNLM"/>
    </source>
</evidence>
<keyword evidence="5 6" id="KW-0472">Membrane</keyword>
<protein>
    <recommendedName>
        <fullName evidence="9">YitT family protein</fullName>
    </recommendedName>
</protein>
<sequence length="209" mass="23566">MKMKIEIIKKKVLFAELEPLGKIILGNIFLGLAYAKWMKPNGIINGGVTSIAMILEKVTSIRIFYLTIGVTVLLLVFCWIFLGRENFLKSIISSICFNIFFTLFYLLQWDIQVNLVVDFLLASLFIAVGYYYCISSNASTVGIDVIALAINKKHPEFSIARGIRYINFIVLALGLVTYGVKSVVVGICFSLVNSYILDLFLRKNIKQKI</sequence>
<keyword evidence="3 6" id="KW-0812">Transmembrane</keyword>
<reference evidence="7 8" key="1">
    <citation type="journal article" date="2008" name="Chem. Biol. Interact.">
        <title>Extending the Bacillus cereus group genomics to putative food-borne pathogens of different toxicity.</title>
        <authorList>
            <person name="Lapidus A."/>
            <person name="Goltsman E."/>
            <person name="Auger S."/>
            <person name="Galleron N."/>
            <person name="Segurens B."/>
            <person name="Dossat C."/>
            <person name="Land M.L."/>
            <person name="Broussolle V."/>
            <person name="Brillard J."/>
            <person name="Guinebretiere M.H."/>
            <person name="Sanchis V."/>
            <person name="Nguen-The C."/>
            <person name="Lereclus D."/>
            <person name="Richardson P."/>
            <person name="Wincker P."/>
            <person name="Weissenbach J."/>
            <person name="Ehrlich S.D."/>
            <person name="Sorokin A."/>
        </authorList>
    </citation>
    <scope>NUCLEOTIDE SEQUENCE [LARGE SCALE GENOMIC DNA]</scope>
    <source>
        <strain evidence="8">DSM 22905 / CIP 110041 / 391-98 / NVH 391-98</strain>
    </source>
</reference>
<dbReference type="InterPro" id="IPR051461">
    <property type="entry name" value="UPF0750_membrane"/>
</dbReference>
<feature type="transmembrane region" description="Helical" evidence="6">
    <location>
        <begin position="12"/>
        <end position="35"/>
    </location>
</feature>
<evidence type="ECO:0000313" key="8">
    <source>
        <dbReference type="Proteomes" id="UP000002300"/>
    </source>
</evidence>
<keyword evidence="4 6" id="KW-1133">Transmembrane helix</keyword>
<dbReference type="Proteomes" id="UP000002300">
    <property type="component" value="Chromosome"/>
</dbReference>
<accession>A7GLT4</accession>
<dbReference type="GeneID" id="33896122"/>
<evidence type="ECO:0000256" key="6">
    <source>
        <dbReference type="SAM" id="Phobius"/>
    </source>
</evidence>
<feature type="transmembrane region" description="Helical" evidence="6">
    <location>
        <begin position="119"/>
        <end position="150"/>
    </location>
</feature>
<organism evidence="7 8">
    <name type="scientific">Bacillus cytotoxicus (strain DSM 22905 / CIP 110041 / 391-98 / NVH 391-98)</name>
    <dbReference type="NCBI Taxonomy" id="315749"/>
    <lineage>
        <taxon>Bacteria</taxon>
        <taxon>Bacillati</taxon>
        <taxon>Bacillota</taxon>
        <taxon>Bacilli</taxon>
        <taxon>Bacillales</taxon>
        <taxon>Bacillaceae</taxon>
        <taxon>Bacillus</taxon>
        <taxon>Bacillus cereus group</taxon>
    </lineage>
</organism>
<dbReference type="RefSeq" id="WP_011983846.1">
    <property type="nucleotide sequence ID" value="NC_009674.1"/>
</dbReference>
<feature type="transmembrane region" description="Helical" evidence="6">
    <location>
        <begin position="87"/>
        <end position="107"/>
    </location>
</feature>
<dbReference type="KEGG" id="bcy:Bcer98_0749"/>
<dbReference type="eggNOG" id="COG1284">
    <property type="taxonomic scope" value="Bacteria"/>
</dbReference>
<evidence type="ECO:0000256" key="4">
    <source>
        <dbReference type="ARBA" id="ARBA00022989"/>
    </source>
</evidence>
<dbReference type="Pfam" id="PF02588">
    <property type="entry name" value="YitT_membrane"/>
    <property type="match status" value="1"/>
</dbReference>
<dbReference type="GO" id="GO:0005886">
    <property type="term" value="C:plasma membrane"/>
    <property type="evidence" value="ECO:0007669"/>
    <property type="project" value="UniProtKB-SubCell"/>
</dbReference>
<dbReference type="InterPro" id="IPR003740">
    <property type="entry name" value="YitT"/>
</dbReference>
<feature type="transmembrane region" description="Helical" evidence="6">
    <location>
        <begin position="162"/>
        <end position="178"/>
    </location>
</feature>
<dbReference type="EMBL" id="CP000764">
    <property type="protein sequence ID" value="ABS21092.1"/>
    <property type="molecule type" value="Genomic_DNA"/>
</dbReference>
<dbReference type="PANTHER" id="PTHR33545:SF5">
    <property type="entry name" value="UPF0750 MEMBRANE PROTEIN YITT"/>
    <property type="match status" value="1"/>
</dbReference>
<keyword evidence="2" id="KW-1003">Cell membrane</keyword>
<gene>
    <name evidence="7" type="ordered locus">Bcer98_0749</name>
</gene>
<feature type="transmembrane region" description="Helical" evidence="6">
    <location>
        <begin position="184"/>
        <end position="201"/>
    </location>
</feature>
<dbReference type="AlphaFoldDB" id="A7GLT4"/>
<keyword evidence="8" id="KW-1185">Reference proteome</keyword>
<evidence type="ECO:0000256" key="1">
    <source>
        <dbReference type="ARBA" id="ARBA00004651"/>
    </source>
</evidence>
<dbReference type="PANTHER" id="PTHR33545">
    <property type="entry name" value="UPF0750 MEMBRANE PROTEIN YITT-RELATED"/>
    <property type="match status" value="1"/>
</dbReference>
<feature type="transmembrane region" description="Helical" evidence="6">
    <location>
        <begin position="63"/>
        <end position="82"/>
    </location>
</feature>